<dbReference type="Gene3D" id="1.10.274.20">
    <property type="entry name" value="Phenylalanine ammonia-lyase 1, domain 3"/>
    <property type="match status" value="1"/>
</dbReference>
<proteinExistence type="inferred from homology"/>
<dbReference type="InterPro" id="IPR024083">
    <property type="entry name" value="Fumarase/histidase_N"/>
</dbReference>
<dbReference type="Proteomes" id="UP001285441">
    <property type="component" value="Unassembled WGS sequence"/>
</dbReference>
<name>A0AAE0NQY0_9PEZI</name>
<dbReference type="Pfam" id="PF00221">
    <property type="entry name" value="Lyase_aromatic"/>
    <property type="match status" value="1"/>
</dbReference>
<sequence length="755" mass="81220">MKYTGITVRTPHAAAVHAEWRALRRKLASDKAVTLTGNDLSIADTVAVSCYGVKCSLTDNEDILHRIAESVDFLRRELEAGHVVYGVNTGFGGSADTRSDDHERLQSALIQHQNSGILTSADMGGQSSTSRNGSAAARLGGSSQLLRSHALPIPIVRGAMLVRCNSLMRGHSGVRLCVVETIAQLLSRDMTPVIPLRGSISASGDLMPLSYLAGAIEGNPGIYINSSSSSSKKPRTYPAHEALYLVGLEPVRLQAKEGLGITNGTAPSCAAAAIVVHQTNQLAVLVQLLTAMGTEALLGSAHNYHPFIAAVRPHGGQVEAAANILAFLSGSKLSPTTDDDSPAEKNGLAQDRYGLRTASQWIGPQLEDLALATRQVSTELNSTTDNPLIDASAGRVHHGGNFQATSITSAMEKTLLVLQSLGRLLFSQSAELINNQTNKGLPPNLTTDEPSTSFTAKGFDINMAAYLAELGYLAHPVSPHMQTAEMANQSLNSMALVAARYALEAVEVLSLMAAAYIYTLCQALDLRCLQLEFRAAVPGVLLPIIWECLPPLTATNSDATAVYSELADKAAAAVLERWDKFSHKDTRERSRTAVQESLGSLILELSKMNIGTEGVVKFHELASTALEMKYQALRAIFLDEKQTKTREYISPASRVVYDFVRDELRVPLNRGVADHPPLLLRRVQENGDLTENGNKSEEIVAAEEDLALRGRTLGAMASGIYEAVRSGQLHNRIMRFGEGAKLWGGHQALGFDQYE</sequence>
<dbReference type="InterPro" id="IPR008948">
    <property type="entry name" value="L-Aspartase-like"/>
</dbReference>
<dbReference type="InterPro" id="IPR022313">
    <property type="entry name" value="Phe/His_NH3-lyase_AS"/>
</dbReference>
<dbReference type="PANTHER" id="PTHR10362">
    <property type="entry name" value="HISTIDINE AMMONIA-LYASE"/>
    <property type="match status" value="1"/>
</dbReference>
<keyword evidence="4" id="KW-1185">Reference proteome</keyword>
<evidence type="ECO:0000313" key="3">
    <source>
        <dbReference type="EMBL" id="KAK3386056.1"/>
    </source>
</evidence>
<dbReference type="NCBIfam" id="TIGR01226">
    <property type="entry name" value="phe_am_lyase"/>
    <property type="match status" value="1"/>
</dbReference>
<accession>A0AAE0NQY0</accession>
<organism evidence="3 4">
    <name type="scientific">Podospora didyma</name>
    <dbReference type="NCBI Taxonomy" id="330526"/>
    <lineage>
        <taxon>Eukaryota</taxon>
        <taxon>Fungi</taxon>
        <taxon>Dikarya</taxon>
        <taxon>Ascomycota</taxon>
        <taxon>Pezizomycotina</taxon>
        <taxon>Sordariomycetes</taxon>
        <taxon>Sordariomycetidae</taxon>
        <taxon>Sordariales</taxon>
        <taxon>Podosporaceae</taxon>
        <taxon>Podospora</taxon>
    </lineage>
</organism>
<dbReference type="EMBL" id="JAULSW010000004">
    <property type="protein sequence ID" value="KAK3386056.1"/>
    <property type="molecule type" value="Genomic_DNA"/>
</dbReference>
<dbReference type="GO" id="GO:0006559">
    <property type="term" value="P:L-phenylalanine catabolic process"/>
    <property type="evidence" value="ECO:0007669"/>
    <property type="project" value="InterPro"/>
</dbReference>
<evidence type="ECO:0000256" key="1">
    <source>
        <dbReference type="ARBA" id="ARBA00007238"/>
    </source>
</evidence>
<dbReference type="Gene3D" id="1.10.275.10">
    <property type="entry name" value="Fumarase/aspartase (N-terminal domain)"/>
    <property type="match status" value="1"/>
</dbReference>
<dbReference type="GO" id="GO:0005737">
    <property type="term" value="C:cytoplasm"/>
    <property type="evidence" value="ECO:0007669"/>
    <property type="project" value="InterPro"/>
</dbReference>
<dbReference type="PROSITE" id="PS00488">
    <property type="entry name" value="PAL_HISTIDASE"/>
    <property type="match status" value="1"/>
</dbReference>
<evidence type="ECO:0000313" key="4">
    <source>
        <dbReference type="Proteomes" id="UP001285441"/>
    </source>
</evidence>
<keyword evidence="2" id="KW-0456">Lyase</keyword>
<reference evidence="3" key="1">
    <citation type="journal article" date="2023" name="Mol. Phylogenet. Evol.">
        <title>Genome-scale phylogeny and comparative genomics of the fungal order Sordariales.</title>
        <authorList>
            <person name="Hensen N."/>
            <person name="Bonometti L."/>
            <person name="Westerberg I."/>
            <person name="Brannstrom I.O."/>
            <person name="Guillou S."/>
            <person name="Cros-Aarteil S."/>
            <person name="Calhoun S."/>
            <person name="Haridas S."/>
            <person name="Kuo A."/>
            <person name="Mondo S."/>
            <person name="Pangilinan J."/>
            <person name="Riley R."/>
            <person name="LaButti K."/>
            <person name="Andreopoulos B."/>
            <person name="Lipzen A."/>
            <person name="Chen C."/>
            <person name="Yan M."/>
            <person name="Daum C."/>
            <person name="Ng V."/>
            <person name="Clum A."/>
            <person name="Steindorff A."/>
            <person name="Ohm R.A."/>
            <person name="Martin F."/>
            <person name="Silar P."/>
            <person name="Natvig D.O."/>
            <person name="Lalanne C."/>
            <person name="Gautier V."/>
            <person name="Ament-Velasquez S.L."/>
            <person name="Kruys A."/>
            <person name="Hutchinson M.I."/>
            <person name="Powell A.J."/>
            <person name="Barry K."/>
            <person name="Miller A.N."/>
            <person name="Grigoriev I.V."/>
            <person name="Debuchy R."/>
            <person name="Gladieux P."/>
            <person name="Hiltunen Thoren M."/>
            <person name="Johannesson H."/>
        </authorList>
    </citation>
    <scope>NUCLEOTIDE SEQUENCE</scope>
    <source>
        <strain evidence="3">CBS 232.78</strain>
    </source>
</reference>
<comment type="similarity">
    <text evidence="1 2">Belongs to the PAL/histidase family.</text>
</comment>
<protein>
    <submittedName>
        <fullName evidence="3">L-Aspartase-like protein</fullName>
    </submittedName>
</protein>
<comment type="caution">
    <text evidence="3">The sequence shown here is derived from an EMBL/GenBank/DDBJ whole genome shotgun (WGS) entry which is preliminary data.</text>
</comment>
<dbReference type="InterPro" id="IPR005922">
    <property type="entry name" value="Phe_NH3-lyase"/>
</dbReference>
<reference evidence="3" key="2">
    <citation type="submission" date="2023-06" db="EMBL/GenBank/DDBJ databases">
        <authorList>
            <consortium name="Lawrence Berkeley National Laboratory"/>
            <person name="Haridas S."/>
            <person name="Hensen N."/>
            <person name="Bonometti L."/>
            <person name="Westerberg I."/>
            <person name="Brannstrom I.O."/>
            <person name="Guillou S."/>
            <person name="Cros-Aarteil S."/>
            <person name="Calhoun S."/>
            <person name="Kuo A."/>
            <person name="Mondo S."/>
            <person name="Pangilinan J."/>
            <person name="Riley R."/>
            <person name="LaButti K."/>
            <person name="Andreopoulos B."/>
            <person name="Lipzen A."/>
            <person name="Chen C."/>
            <person name="Yanf M."/>
            <person name="Daum C."/>
            <person name="Ng V."/>
            <person name="Clum A."/>
            <person name="Steindorff A."/>
            <person name="Ohm R."/>
            <person name="Martin F."/>
            <person name="Silar P."/>
            <person name="Natvig D."/>
            <person name="Lalanne C."/>
            <person name="Gautier V."/>
            <person name="Ament-velasquez S.L."/>
            <person name="Kruys A."/>
            <person name="Hutchinson M.I."/>
            <person name="Powell A.J."/>
            <person name="Barry K."/>
            <person name="Miller A.N."/>
            <person name="Grigoriev I.V."/>
            <person name="Debuchy R."/>
            <person name="Gladieux P."/>
            <person name="Thoren M.H."/>
            <person name="Johannesson H."/>
        </authorList>
    </citation>
    <scope>NUCLEOTIDE SEQUENCE</scope>
    <source>
        <strain evidence="3">CBS 232.78</strain>
    </source>
</reference>
<evidence type="ECO:0000256" key="2">
    <source>
        <dbReference type="RuleBase" id="RU003954"/>
    </source>
</evidence>
<dbReference type="SUPFAM" id="SSF48557">
    <property type="entry name" value="L-aspartase-like"/>
    <property type="match status" value="1"/>
</dbReference>
<dbReference type="CDD" id="cd00332">
    <property type="entry name" value="PAL-HAL"/>
    <property type="match status" value="1"/>
</dbReference>
<dbReference type="InterPro" id="IPR023144">
    <property type="entry name" value="Phe_NH3-lyase_shielding_dom_sf"/>
</dbReference>
<dbReference type="AlphaFoldDB" id="A0AAE0NQY0"/>
<gene>
    <name evidence="3" type="ORF">B0H63DRAFT_394808</name>
</gene>
<dbReference type="InterPro" id="IPR001106">
    <property type="entry name" value="Aromatic_Lyase"/>
</dbReference>
<dbReference type="GO" id="GO:0016841">
    <property type="term" value="F:ammonia-lyase activity"/>
    <property type="evidence" value="ECO:0007669"/>
    <property type="project" value="InterPro"/>
</dbReference>
<dbReference type="Gene3D" id="1.20.200.10">
    <property type="entry name" value="Fumarase/aspartase (Central domain)"/>
    <property type="match status" value="1"/>
</dbReference>